<keyword evidence="1" id="KW-0472">Membrane</keyword>
<evidence type="ECO:0000313" key="3">
    <source>
        <dbReference type="Proteomes" id="UP000249254"/>
    </source>
</evidence>
<dbReference type="Pfam" id="PF22564">
    <property type="entry name" value="HAAS"/>
    <property type="match status" value="1"/>
</dbReference>
<dbReference type="EMBL" id="QFYQ01000001">
    <property type="protein sequence ID" value="RAK55057.1"/>
    <property type="molecule type" value="Genomic_DNA"/>
</dbReference>
<protein>
    <recommendedName>
        <fullName evidence="4">DUF1700 domain-containing protein</fullName>
    </recommendedName>
</protein>
<dbReference type="Proteomes" id="UP000249254">
    <property type="component" value="Unassembled WGS sequence"/>
</dbReference>
<name>A0A328AKK4_9CAUL</name>
<comment type="caution">
    <text evidence="2">The sequence shown here is derived from an EMBL/GenBank/DDBJ whole genome shotgun (WGS) entry which is preliminary data.</text>
</comment>
<dbReference type="RefSeq" id="WP_111528807.1">
    <property type="nucleotide sequence ID" value="NZ_QFYQ01000001.1"/>
</dbReference>
<organism evidence="2 3">
    <name type="scientific">Phenylobacterium soli</name>
    <dbReference type="NCBI Taxonomy" id="2170551"/>
    <lineage>
        <taxon>Bacteria</taxon>
        <taxon>Pseudomonadati</taxon>
        <taxon>Pseudomonadota</taxon>
        <taxon>Alphaproteobacteria</taxon>
        <taxon>Caulobacterales</taxon>
        <taxon>Caulobacteraceae</taxon>
        <taxon>Phenylobacterium</taxon>
    </lineage>
</organism>
<keyword evidence="3" id="KW-1185">Reference proteome</keyword>
<evidence type="ECO:0000256" key="1">
    <source>
        <dbReference type="SAM" id="Phobius"/>
    </source>
</evidence>
<sequence length="206" mass="22626">MTRDAAMAHLETYLEQVRRHLRGLSQAEIREVLLELRAHVLDKVEGRMTPASIEAALAALGSPREVARLNVAERVAAVMEQDRSPLGVLAAVVRLASVSVMGVVTFFVSLFGYLLSAAFVVVAAWKPFDPERVGMWRTPEAKGGWSFVLGTIDRAPQSHEMLGWTIVPICLAAGLILAWLTWSFGVLAVRMMAATRRPRRLALQPA</sequence>
<keyword evidence="1" id="KW-0812">Transmembrane</keyword>
<feature type="transmembrane region" description="Helical" evidence="1">
    <location>
        <begin position="166"/>
        <end position="189"/>
    </location>
</feature>
<reference evidence="3" key="1">
    <citation type="submission" date="2018-05" db="EMBL/GenBank/DDBJ databases">
        <authorList>
            <person name="Li X."/>
        </authorList>
    </citation>
    <scope>NUCLEOTIDE SEQUENCE [LARGE SCALE GENOMIC DNA]</scope>
    <source>
        <strain evidence="3">LX32</strain>
    </source>
</reference>
<evidence type="ECO:0000313" key="2">
    <source>
        <dbReference type="EMBL" id="RAK55057.1"/>
    </source>
</evidence>
<evidence type="ECO:0008006" key="4">
    <source>
        <dbReference type="Google" id="ProtNLM"/>
    </source>
</evidence>
<accession>A0A328AKK4</accession>
<dbReference type="AlphaFoldDB" id="A0A328AKK4"/>
<gene>
    <name evidence="2" type="ORF">DJ017_11280</name>
</gene>
<feature type="transmembrane region" description="Helical" evidence="1">
    <location>
        <begin position="103"/>
        <end position="125"/>
    </location>
</feature>
<proteinExistence type="predicted"/>
<keyword evidence="1" id="KW-1133">Transmembrane helix</keyword>